<sequence>AQKLLPPPFFNLQKMARAGPVLTVRSRSSWGCYAIAVVSTPSFSDVVSFM</sequence>
<evidence type="ECO:0000313" key="2">
    <source>
        <dbReference type="Proteomes" id="UP001476798"/>
    </source>
</evidence>
<gene>
    <name evidence="1" type="ORF">GOODEAATRI_020434</name>
</gene>
<dbReference type="EMBL" id="JAHRIO010031891">
    <property type="protein sequence ID" value="MEQ2168998.1"/>
    <property type="molecule type" value="Genomic_DNA"/>
</dbReference>
<organism evidence="1 2">
    <name type="scientific">Goodea atripinnis</name>
    <dbReference type="NCBI Taxonomy" id="208336"/>
    <lineage>
        <taxon>Eukaryota</taxon>
        <taxon>Metazoa</taxon>
        <taxon>Chordata</taxon>
        <taxon>Craniata</taxon>
        <taxon>Vertebrata</taxon>
        <taxon>Euteleostomi</taxon>
        <taxon>Actinopterygii</taxon>
        <taxon>Neopterygii</taxon>
        <taxon>Teleostei</taxon>
        <taxon>Neoteleostei</taxon>
        <taxon>Acanthomorphata</taxon>
        <taxon>Ovalentaria</taxon>
        <taxon>Atherinomorphae</taxon>
        <taxon>Cyprinodontiformes</taxon>
        <taxon>Goodeidae</taxon>
        <taxon>Goodea</taxon>
    </lineage>
</organism>
<reference evidence="1 2" key="1">
    <citation type="submission" date="2021-06" db="EMBL/GenBank/DDBJ databases">
        <authorList>
            <person name="Palmer J.M."/>
        </authorList>
    </citation>
    <scope>NUCLEOTIDE SEQUENCE [LARGE SCALE GENOMIC DNA]</scope>
    <source>
        <strain evidence="1 2">GA_2019</strain>
        <tissue evidence="1">Muscle</tissue>
    </source>
</reference>
<comment type="caution">
    <text evidence="1">The sequence shown here is derived from an EMBL/GenBank/DDBJ whole genome shotgun (WGS) entry which is preliminary data.</text>
</comment>
<keyword evidence="2" id="KW-1185">Reference proteome</keyword>
<feature type="non-terminal residue" evidence="1">
    <location>
        <position position="1"/>
    </location>
</feature>
<dbReference type="Proteomes" id="UP001476798">
    <property type="component" value="Unassembled WGS sequence"/>
</dbReference>
<accession>A0ABV0NC90</accession>
<proteinExistence type="predicted"/>
<protein>
    <submittedName>
        <fullName evidence="1">Uncharacterized protein</fullName>
    </submittedName>
</protein>
<name>A0ABV0NC90_9TELE</name>
<evidence type="ECO:0000313" key="1">
    <source>
        <dbReference type="EMBL" id="MEQ2168998.1"/>
    </source>
</evidence>